<evidence type="ECO:0000259" key="5">
    <source>
        <dbReference type="Pfam" id="PF01416"/>
    </source>
</evidence>
<keyword evidence="7" id="KW-1185">Reference proteome</keyword>
<dbReference type="PANTHER" id="PTHR11142">
    <property type="entry name" value="PSEUDOURIDYLATE SYNTHASE"/>
    <property type="match status" value="1"/>
</dbReference>
<evidence type="ECO:0000256" key="2">
    <source>
        <dbReference type="ARBA" id="ARBA00022694"/>
    </source>
</evidence>
<dbReference type="SUPFAM" id="SSF55120">
    <property type="entry name" value="Pseudouridine synthase"/>
    <property type="match status" value="1"/>
</dbReference>
<dbReference type="Gene3D" id="3.30.70.660">
    <property type="entry name" value="Pseudouridine synthase I, catalytic domain, C-terminal subdomain"/>
    <property type="match status" value="1"/>
</dbReference>
<feature type="non-terminal residue" evidence="6">
    <location>
        <position position="163"/>
    </location>
</feature>
<dbReference type="InterPro" id="IPR020097">
    <property type="entry name" value="PsdUridine_synth_TruA_a/b_dom"/>
</dbReference>
<keyword evidence="2 4" id="KW-0819">tRNA processing</keyword>
<dbReference type="EMBL" id="JACEGQ020000005">
    <property type="protein sequence ID" value="KAH8509133.1"/>
    <property type="molecule type" value="Genomic_DNA"/>
</dbReference>
<dbReference type="EC" id="5.4.99.12" evidence="4"/>
<dbReference type="Pfam" id="PF01416">
    <property type="entry name" value="PseudoU_synth_1"/>
    <property type="match status" value="1"/>
</dbReference>
<dbReference type="InterPro" id="IPR020103">
    <property type="entry name" value="PsdUridine_synth_cat_dom_sf"/>
</dbReference>
<dbReference type="AlphaFoldDB" id="A0A8T2YVH6"/>
<reference evidence="6" key="1">
    <citation type="journal article" date="2021" name="J. Hered.">
        <title>Genome Assembly of Salicaceae Populus deltoides (Eastern Cottonwood) I-69 Based on Nanopore Sequencing and Hi-C Technologies.</title>
        <authorList>
            <person name="Bai S."/>
            <person name="Wu H."/>
            <person name="Zhang J."/>
            <person name="Pan Z."/>
            <person name="Zhao W."/>
            <person name="Li Z."/>
            <person name="Tong C."/>
        </authorList>
    </citation>
    <scope>NUCLEOTIDE SEQUENCE</scope>
    <source>
        <tissue evidence="6">Leaf</tissue>
    </source>
</reference>
<comment type="caution">
    <text evidence="6">The sequence shown here is derived from an EMBL/GenBank/DDBJ whole genome shotgun (WGS) entry which is preliminary data.</text>
</comment>
<evidence type="ECO:0000256" key="1">
    <source>
        <dbReference type="ARBA" id="ARBA00009375"/>
    </source>
</evidence>
<sequence length="163" mass="17924">MLNGVLPKDIELWAGVLFQVTSVQAKVLNINSIPIFHVTPGYGECRFKGNQLCAIKIKGSAFLLHQVCCMVAVLLMIGQGLESPGAGTIPKQHSAYVVYNFEKIPQVSSFHLGDFESQTSLQLIDALLDTRRTPRKPQYLMAPEIPLVLLPVSLKVSSLHVLQ</sequence>
<protein>
    <recommendedName>
        <fullName evidence="4">tRNA pseudouridine synthase</fullName>
        <ecNumber evidence="4">5.4.99.12</ecNumber>
    </recommendedName>
</protein>
<dbReference type="InterPro" id="IPR001406">
    <property type="entry name" value="PsdUridine_synth_TruA"/>
</dbReference>
<dbReference type="GO" id="GO:0005634">
    <property type="term" value="C:nucleus"/>
    <property type="evidence" value="ECO:0007669"/>
    <property type="project" value="TreeGrafter"/>
</dbReference>
<feature type="domain" description="Pseudouridine synthase I TruA alpha/beta" evidence="5">
    <location>
        <begin position="50"/>
        <end position="84"/>
    </location>
</feature>
<evidence type="ECO:0000313" key="7">
    <source>
        <dbReference type="Proteomes" id="UP000807159"/>
    </source>
</evidence>
<comment type="similarity">
    <text evidence="1 4">Belongs to the tRNA pseudouridine synthase TruA family.</text>
</comment>
<dbReference type="GO" id="GO:0031119">
    <property type="term" value="P:tRNA pseudouridine synthesis"/>
    <property type="evidence" value="ECO:0007669"/>
    <property type="project" value="TreeGrafter"/>
</dbReference>
<keyword evidence="3 4" id="KW-0413">Isomerase</keyword>
<proteinExistence type="inferred from homology"/>
<dbReference type="GO" id="GO:0003723">
    <property type="term" value="F:RNA binding"/>
    <property type="evidence" value="ECO:0007669"/>
    <property type="project" value="InterPro"/>
</dbReference>
<gene>
    <name evidence="6" type="ORF">H0E87_011050</name>
</gene>
<organism evidence="6 7">
    <name type="scientific">Populus deltoides</name>
    <name type="common">Eastern poplar</name>
    <name type="synonym">Eastern cottonwood</name>
    <dbReference type="NCBI Taxonomy" id="3696"/>
    <lineage>
        <taxon>Eukaryota</taxon>
        <taxon>Viridiplantae</taxon>
        <taxon>Streptophyta</taxon>
        <taxon>Embryophyta</taxon>
        <taxon>Tracheophyta</taxon>
        <taxon>Spermatophyta</taxon>
        <taxon>Magnoliopsida</taxon>
        <taxon>eudicotyledons</taxon>
        <taxon>Gunneridae</taxon>
        <taxon>Pentapetalae</taxon>
        <taxon>rosids</taxon>
        <taxon>fabids</taxon>
        <taxon>Malpighiales</taxon>
        <taxon>Salicaceae</taxon>
        <taxon>Saliceae</taxon>
        <taxon>Populus</taxon>
    </lineage>
</organism>
<accession>A0A8T2YVH6</accession>
<dbReference type="InterPro" id="IPR020095">
    <property type="entry name" value="PsdUridine_synth_TruA_C"/>
</dbReference>
<dbReference type="GO" id="GO:0160147">
    <property type="term" value="F:tRNA pseudouridine(38-40) synthase activity"/>
    <property type="evidence" value="ECO:0007669"/>
    <property type="project" value="UniProtKB-EC"/>
</dbReference>
<dbReference type="GO" id="GO:0005737">
    <property type="term" value="C:cytoplasm"/>
    <property type="evidence" value="ECO:0007669"/>
    <property type="project" value="TreeGrafter"/>
</dbReference>
<dbReference type="GO" id="GO:1990481">
    <property type="term" value="P:mRNA pseudouridine synthesis"/>
    <property type="evidence" value="ECO:0007669"/>
    <property type="project" value="TreeGrafter"/>
</dbReference>
<dbReference type="PANTHER" id="PTHR11142:SF5">
    <property type="entry name" value="TRNA PSEUDOURIDINE(38_39) SYNTHASE"/>
    <property type="match status" value="1"/>
</dbReference>
<dbReference type="Proteomes" id="UP000807159">
    <property type="component" value="Chromosome 5"/>
</dbReference>
<name>A0A8T2YVH6_POPDE</name>
<evidence type="ECO:0000256" key="4">
    <source>
        <dbReference type="RuleBase" id="RU003792"/>
    </source>
</evidence>
<evidence type="ECO:0000256" key="3">
    <source>
        <dbReference type="ARBA" id="ARBA00023235"/>
    </source>
</evidence>
<evidence type="ECO:0000313" key="6">
    <source>
        <dbReference type="EMBL" id="KAH8509133.1"/>
    </source>
</evidence>
<comment type="catalytic activity">
    <reaction evidence="4">
        <text>uridine(38/39/40) in tRNA = pseudouridine(38/39/40) in tRNA</text>
        <dbReference type="Rhea" id="RHEA:22376"/>
        <dbReference type="Rhea" id="RHEA-COMP:10085"/>
        <dbReference type="Rhea" id="RHEA-COMP:10087"/>
        <dbReference type="ChEBI" id="CHEBI:65314"/>
        <dbReference type="ChEBI" id="CHEBI:65315"/>
        <dbReference type="EC" id="5.4.99.12"/>
    </reaction>
</comment>